<organism evidence="12 13">
    <name type="scientific">Nannocystis exedens</name>
    <dbReference type="NCBI Taxonomy" id="54"/>
    <lineage>
        <taxon>Bacteria</taxon>
        <taxon>Pseudomonadati</taxon>
        <taxon>Myxococcota</taxon>
        <taxon>Polyangia</taxon>
        <taxon>Nannocystales</taxon>
        <taxon>Nannocystaceae</taxon>
        <taxon>Nannocystis</taxon>
    </lineage>
</organism>
<evidence type="ECO:0000256" key="2">
    <source>
        <dbReference type="ARBA" id="ARBA00009370"/>
    </source>
</evidence>
<protein>
    <recommendedName>
        <fullName evidence="4 8">Signal peptidase I</fullName>
        <ecNumber evidence="3 8">3.4.21.89</ecNumber>
    </recommendedName>
</protein>
<dbReference type="InterPro" id="IPR019533">
    <property type="entry name" value="Peptidase_S26"/>
</dbReference>
<evidence type="ECO:0000256" key="10">
    <source>
        <dbReference type="SAM" id="MobiDB-lite"/>
    </source>
</evidence>
<dbReference type="RefSeq" id="WP_211302637.1">
    <property type="nucleotide sequence ID" value="NZ_FOMX01000002.1"/>
</dbReference>
<keyword evidence="5 8" id="KW-0645">Protease</keyword>
<evidence type="ECO:0000256" key="8">
    <source>
        <dbReference type="RuleBase" id="RU003993"/>
    </source>
</evidence>
<dbReference type="GO" id="GO:0016020">
    <property type="term" value="C:membrane"/>
    <property type="evidence" value="ECO:0007669"/>
    <property type="project" value="UniProtKB-SubCell"/>
</dbReference>
<keyword evidence="6 8" id="KW-0378">Hydrolase</keyword>
<dbReference type="EC" id="3.4.21.89" evidence="3 8"/>
<evidence type="ECO:0000313" key="12">
    <source>
        <dbReference type="EMBL" id="SFD50313.1"/>
    </source>
</evidence>
<dbReference type="PRINTS" id="PR00727">
    <property type="entry name" value="LEADERPTASE"/>
</dbReference>
<dbReference type="InterPro" id="IPR000223">
    <property type="entry name" value="Pept_S26A_signal_pept_1"/>
</dbReference>
<dbReference type="Proteomes" id="UP000199400">
    <property type="component" value="Unassembled WGS sequence"/>
</dbReference>
<dbReference type="NCBIfam" id="TIGR02227">
    <property type="entry name" value="sigpep_I_bact"/>
    <property type="match status" value="1"/>
</dbReference>
<dbReference type="PANTHER" id="PTHR43390">
    <property type="entry name" value="SIGNAL PEPTIDASE I"/>
    <property type="match status" value="1"/>
</dbReference>
<dbReference type="InterPro" id="IPR019757">
    <property type="entry name" value="Pept_S26A_signal_pept_1_Lys-AS"/>
</dbReference>
<dbReference type="SUPFAM" id="SSF51306">
    <property type="entry name" value="LexA/Signal peptidase"/>
    <property type="match status" value="1"/>
</dbReference>
<evidence type="ECO:0000259" key="11">
    <source>
        <dbReference type="Pfam" id="PF10502"/>
    </source>
</evidence>
<proteinExistence type="inferred from homology"/>
<dbReference type="PROSITE" id="PS00501">
    <property type="entry name" value="SPASE_I_1"/>
    <property type="match status" value="1"/>
</dbReference>
<gene>
    <name evidence="12" type="ORF">SAMN02745121_00296</name>
</gene>
<dbReference type="PROSITE" id="PS00761">
    <property type="entry name" value="SPASE_I_3"/>
    <property type="match status" value="1"/>
</dbReference>
<evidence type="ECO:0000256" key="1">
    <source>
        <dbReference type="ARBA" id="ARBA00000677"/>
    </source>
</evidence>
<dbReference type="AlphaFoldDB" id="A0A1I1T285"/>
<dbReference type="PANTHER" id="PTHR43390:SF1">
    <property type="entry name" value="CHLOROPLAST PROCESSING PEPTIDASE"/>
    <property type="match status" value="1"/>
</dbReference>
<comment type="subcellular location">
    <subcellularLocation>
        <location evidence="9">Membrane</location>
        <topology evidence="9">Single-pass type II membrane protein</topology>
    </subcellularLocation>
</comment>
<feature type="region of interest" description="Disordered" evidence="10">
    <location>
        <begin position="1"/>
        <end position="26"/>
    </location>
</feature>
<evidence type="ECO:0000256" key="4">
    <source>
        <dbReference type="ARBA" id="ARBA00019232"/>
    </source>
</evidence>
<evidence type="ECO:0000256" key="5">
    <source>
        <dbReference type="ARBA" id="ARBA00022670"/>
    </source>
</evidence>
<dbReference type="GO" id="GO:0006465">
    <property type="term" value="P:signal peptide processing"/>
    <property type="evidence" value="ECO:0007669"/>
    <property type="project" value="InterPro"/>
</dbReference>
<dbReference type="InterPro" id="IPR036286">
    <property type="entry name" value="LexA/Signal_pep-like_sf"/>
</dbReference>
<dbReference type="InterPro" id="IPR019758">
    <property type="entry name" value="Pept_S26A_signal_pept_1_CS"/>
</dbReference>
<dbReference type="GO" id="GO:0009003">
    <property type="term" value="F:signal peptidase activity"/>
    <property type="evidence" value="ECO:0007669"/>
    <property type="project" value="UniProtKB-EC"/>
</dbReference>
<evidence type="ECO:0000256" key="6">
    <source>
        <dbReference type="ARBA" id="ARBA00022801"/>
    </source>
</evidence>
<keyword evidence="13" id="KW-1185">Reference proteome</keyword>
<dbReference type="GO" id="GO:0004252">
    <property type="term" value="F:serine-type endopeptidase activity"/>
    <property type="evidence" value="ECO:0007669"/>
    <property type="project" value="InterPro"/>
</dbReference>
<dbReference type="Gene3D" id="2.10.109.10">
    <property type="entry name" value="Umud Fragment, subunit A"/>
    <property type="match status" value="1"/>
</dbReference>
<name>A0A1I1T285_9BACT</name>
<evidence type="ECO:0000256" key="7">
    <source>
        <dbReference type="PIRSR" id="PIRSR600223-1"/>
    </source>
</evidence>
<evidence type="ECO:0000256" key="3">
    <source>
        <dbReference type="ARBA" id="ARBA00013208"/>
    </source>
</evidence>
<reference evidence="13" key="1">
    <citation type="submission" date="2016-10" db="EMBL/GenBank/DDBJ databases">
        <authorList>
            <person name="Varghese N."/>
            <person name="Submissions S."/>
        </authorList>
    </citation>
    <scope>NUCLEOTIDE SEQUENCE [LARGE SCALE GENOMIC DNA]</scope>
    <source>
        <strain evidence="13">ATCC 25963</strain>
    </source>
</reference>
<evidence type="ECO:0000313" key="13">
    <source>
        <dbReference type="Proteomes" id="UP000199400"/>
    </source>
</evidence>
<feature type="active site" evidence="7">
    <location>
        <position position="127"/>
    </location>
</feature>
<dbReference type="STRING" id="54.SAMN02745121_00296"/>
<comment type="catalytic activity">
    <reaction evidence="1 8">
        <text>Cleavage of hydrophobic, N-terminal signal or leader sequences from secreted and periplasmic proteins.</text>
        <dbReference type="EC" id="3.4.21.89"/>
    </reaction>
</comment>
<dbReference type="CDD" id="cd06530">
    <property type="entry name" value="S26_SPase_I"/>
    <property type="match status" value="1"/>
</dbReference>
<dbReference type="InterPro" id="IPR019756">
    <property type="entry name" value="Pept_S26A_signal_pept_1_Ser-AS"/>
</dbReference>
<dbReference type="Pfam" id="PF10502">
    <property type="entry name" value="Peptidase_S26"/>
    <property type="match status" value="1"/>
</dbReference>
<sequence>MTTPQQAQEPRPAKPEGRRSTGSVKAAAGMLVKEANRILKKYGGRIAPEPARAIRDSADALARYREAKQWDRAEDEAERLDELLHQHASFARKSPLRETIENVGVAVLVALGLRSCLYEPFKIPSGSMMPTLVAGDHIFVNKFIYGIQIPFTTTVVGERWGHIARGDVVVFRYPIDESEDFIKRVIGLPGDTIRVDGNKVSIRRSGDAEFAELKRNKLPEKCRDDSGTQQVPHCELFEETIDGHTYVVRYKTNLDPRAGARRVGEWTVPDGHLLVMGDNRNESHDSLAWTRQVEAVAADGLLSVKDLRDLTDEKLFSLTRPDDVSARGDASFDHILYIADHASDAHGLELEIWREPVLGGEAVYRALTAGEGTESTFSALIEGDERIGSKGNTKLRERLQRIGGDVGALTLKSGEVAQDVVFRLNAADAVMRLRCGNAICRTPGRVAEKVAEVVERWNRDRSQDARQILDGDNTARYSQHWTSRSATAETFIERRYSKTGAEPATPAGLVRLRAWRAPDEGVDLVRDAALASVGSSRTLARQAVNEAGDDGWLVEDEHKFTYVRADAKGQVAFSLECGRQRCASDRDLLALVRTVEGHVPSVIKDRTRLPELLPPGDIPGYKEMPPSPLAERYEYDRIRLDATVRDVAYSLGVWVWLRPTEGLAEKLAALQAEIPNARVDDSVASGAIVGDAASGHGTQYAFAVPATEVVIRMQCSAGLCPTPEVARELAKRAYQKAHDASNFVDPAAERPQPYVPRGNVKGRAERIWLPLSRFWLPIR</sequence>
<feature type="active site" evidence="7">
    <location>
        <position position="183"/>
    </location>
</feature>
<dbReference type="PROSITE" id="PS00760">
    <property type="entry name" value="SPASE_I_2"/>
    <property type="match status" value="1"/>
</dbReference>
<accession>A0A1I1T285</accession>
<dbReference type="EMBL" id="FOMX01000002">
    <property type="protein sequence ID" value="SFD50313.1"/>
    <property type="molecule type" value="Genomic_DNA"/>
</dbReference>
<comment type="similarity">
    <text evidence="2 9">Belongs to the peptidase S26 family.</text>
</comment>
<evidence type="ECO:0000256" key="9">
    <source>
        <dbReference type="RuleBase" id="RU362042"/>
    </source>
</evidence>
<feature type="domain" description="Peptidase S26" evidence="11">
    <location>
        <begin position="97"/>
        <end position="289"/>
    </location>
</feature>